<keyword evidence="1" id="KW-0732">Signal</keyword>
<dbReference type="CDD" id="cd05380">
    <property type="entry name" value="CAP_euk"/>
    <property type="match status" value="1"/>
</dbReference>
<feature type="domain" description="SCP" evidence="2">
    <location>
        <begin position="22"/>
        <end position="164"/>
    </location>
</feature>
<dbReference type="InterPro" id="IPR014044">
    <property type="entry name" value="CAP_dom"/>
</dbReference>
<feature type="chain" id="PRO_5024435728" evidence="1">
    <location>
        <begin position="17"/>
        <end position="233"/>
    </location>
</feature>
<reference evidence="3" key="1">
    <citation type="submission" date="2019-11" db="UniProtKB">
        <authorList>
            <consortium name="WormBaseParasite"/>
        </authorList>
    </citation>
    <scope>IDENTIFICATION</scope>
</reference>
<dbReference type="InterPro" id="IPR035940">
    <property type="entry name" value="CAP_sf"/>
</dbReference>
<dbReference type="Pfam" id="PF00188">
    <property type="entry name" value="CAP"/>
    <property type="match status" value="1"/>
</dbReference>
<evidence type="ECO:0000313" key="3">
    <source>
        <dbReference type="WBParaSite" id="MCU_008589-RB"/>
    </source>
</evidence>
<protein>
    <submittedName>
        <fullName evidence="3">SCP domain-containing protein</fullName>
    </submittedName>
</protein>
<feature type="signal peptide" evidence="1">
    <location>
        <begin position="1"/>
        <end position="16"/>
    </location>
</feature>
<evidence type="ECO:0000259" key="2">
    <source>
        <dbReference type="SMART" id="SM00198"/>
    </source>
</evidence>
<dbReference type="AlphaFoldDB" id="A0A5K3FHQ7"/>
<name>A0A5K3FHQ7_MESCO</name>
<dbReference type="WBParaSite" id="MCU_008589-RB">
    <property type="protein sequence ID" value="MCU_008589-RB"/>
    <property type="gene ID" value="MCU_008589"/>
</dbReference>
<dbReference type="SMART" id="SM00198">
    <property type="entry name" value="SCP"/>
    <property type="match status" value="1"/>
</dbReference>
<proteinExistence type="predicted"/>
<accession>A0A5K3FHQ7</accession>
<sequence length="233" mass="26383">MRWLIFLAVIILHVAAEVPTEEERNQITEFHTKLREEVNPPATNMMLMQYSTELEQLTQNLLANCSYRGPEANSTPAGVWPILNVTQVVKPKFIDVLTEFGNQKQFYNYDNNSCDAFCYFYKKMVWAETNEFGCAWQECRNESDANSTSYHVACLYKPVGSQPTDRPYKNGTACSECPVGFTCVRNQCSKSSESIPNTTTSTQQIRPTTTSIAARISTFGLTTFAMLIIVSFR</sequence>
<dbReference type="SUPFAM" id="SSF55797">
    <property type="entry name" value="PR-1-like"/>
    <property type="match status" value="1"/>
</dbReference>
<dbReference type="InterPro" id="IPR001283">
    <property type="entry name" value="CRISP-related"/>
</dbReference>
<evidence type="ECO:0000256" key="1">
    <source>
        <dbReference type="SAM" id="SignalP"/>
    </source>
</evidence>
<dbReference type="Gene3D" id="3.40.33.10">
    <property type="entry name" value="CAP"/>
    <property type="match status" value="1"/>
</dbReference>
<organism evidence="3">
    <name type="scientific">Mesocestoides corti</name>
    <name type="common">Flatworm</name>
    <dbReference type="NCBI Taxonomy" id="53468"/>
    <lineage>
        <taxon>Eukaryota</taxon>
        <taxon>Metazoa</taxon>
        <taxon>Spiralia</taxon>
        <taxon>Lophotrochozoa</taxon>
        <taxon>Platyhelminthes</taxon>
        <taxon>Cestoda</taxon>
        <taxon>Eucestoda</taxon>
        <taxon>Cyclophyllidea</taxon>
        <taxon>Mesocestoididae</taxon>
        <taxon>Mesocestoides</taxon>
    </lineage>
</organism>
<dbReference type="PANTHER" id="PTHR10334">
    <property type="entry name" value="CYSTEINE-RICH SECRETORY PROTEIN-RELATED"/>
    <property type="match status" value="1"/>
</dbReference>